<dbReference type="SUPFAM" id="SSF48726">
    <property type="entry name" value="Immunoglobulin"/>
    <property type="match status" value="1"/>
</dbReference>
<reference evidence="4" key="2">
    <citation type="submission" date="2014-03" db="EMBL/GenBank/DDBJ databases">
        <authorList>
            <person name="Genoscope - CEA"/>
        </authorList>
    </citation>
    <scope>NUCLEOTIDE SEQUENCE</scope>
</reference>
<feature type="region of interest" description="Disordered" evidence="1">
    <location>
        <begin position="215"/>
        <end position="260"/>
    </location>
</feature>
<dbReference type="PROSITE" id="PS50835">
    <property type="entry name" value="IG_LIKE"/>
    <property type="match status" value="1"/>
</dbReference>
<dbReference type="EMBL" id="FR905973">
    <property type="protein sequence ID" value="CDQ82431.1"/>
    <property type="molecule type" value="Genomic_DNA"/>
</dbReference>
<protein>
    <recommendedName>
        <fullName evidence="3">Ig-like domain-containing protein</fullName>
    </recommendedName>
</protein>
<evidence type="ECO:0000313" key="5">
    <source>
        <dbReference type="Proteomes" id="UP000193380"/>
    </source>
</evidence>
<dbReference type="PaxDb" id="8022-A0A060XSF4"/>
<evidence type="ECO:0000256" key="2">
    <source>
        <dbReference type="SAM" id="Phobius"/>
    </source>
</evidence>
<gene>
    <name evidence="4" type="ORF">GSONMT00053323001</name>
</gene>
<name>A0A060XSF4_ONCMY</name>
<dbReference type="SMART" id="SM00409">
    <property type="entry name" value="IG"/>
    <property type="match status" value="1"/>
</dbReference>
<evidence type="ECO:0000313" key="4">
    <source>
        <dbReference type="EMBL" id="CDQ82431.1"/>
    </source>
</evidence>
<evidence type="ECO:0000256" key="1">
    <source>
        <dbReference type="SAM" id="MobiDB-lite"/>
    </source>
</evidence>
<dbReference type="InterPro" id="IPR036179">
    <property type="entry name" value="Ig-like_dom_sf"/>
</dbReference>
<dbReference type="AlphaFoldDB" id="A0A060XSF4"/>
<dbReference type="STRING" id="8022.A0A060XSF4"/>
<dbReference type="InterPro" id="IPR013783">
    <property type="entry name" value="Ig-like_fold"/>
</dbReference>
<feature type="transmembrane region" description="Helical" evidence="2">
    <location>
        <begin position="175"/>
        <end position="198"/>
    </location>
</feature>
<keyword evidence="2" id="KW-0472">Membrane</keyword>
<dbReference type="InterPro" id="IPR007110">
    <property type="entry name" value="Ig-like_dom"/>
</dbReference>
<dbReference type="Pfam" id="PF13895">
    <property type="entry name" value="Ig_2"/>
    <property type="match status" value="1"/>
</dbReference>
<accession>A0A060XSF4</accession>
<feature type="compositionally biased region" description="Polar residues" evidence="1">
    <location>
        <begin position="238"/>
        <end position="247"/>
    </location>
</feature>
<proteinExistence type="predicted"/>
<dbReference type="InterPro" id="IPR003599">
    <property type="entry name" value="Ig_sub"/>
</dbReference>
<dbReference type="Gene3D" id="2.60.40.10">
    <property type="entry name" value="Immunoglobulins"/>
    <property type="match status" value="1"/>
</dbReference>
<feature type="domain" description="Ig-like" evidence="3">
    <location>
        <begin position="58"/>
        <end position="151"/>
    </location>
</feature>
<evidence type="ECO:0000259" key="3">
    <source>
        <dbReference type="PROSITE" id="PS50835"/>
    </source>
</evidence>
<sequence length="272" mass="29162">MYGSVKGVCNVCVCVVSCTQALSTVLFRCRLVAVVVLAPVWTVSWPETLTVSGTELQPSVSPCLQLTQTDPVKTVNQTMWLGGNVKLQCPPTSNLAETHWVKDSLPLPSSPRNQILRDSLLILNASASDTGRYRCLSLERSHSGKYTTTVAEYQLRVGLEGLSLRPEARTEGPSLAVLQVSVAFLAILLAVLLGWNLYKGHLPLPGPCGRVIGAGRGQNQEVSEPGEAESKALVSGEGNCTSNNNHSTGEEGEGEARVTFPSLQFIDDESEI</sequence>
<keyword evidence="2" id="KW-1133">Transmembrane helix</keyword>
<keyword evidence="2" id="KW-0812">Transmembrane</keyword>
<reference evidence="4" key="1">
    <citation type="journal article" date="2014" name="Nat. Commun.">
        <title>The rainbow trout genome provides novel insights into evolution after whole-genome duplication in vertebrates.</title>
        <authorList>
            <person name="Berthelot C."/>
            <person name="Brunet F."/>
            <person name="Chalopin D."/>
            <person name="Juanchich A."/>
            <person name="Bernard M."/>
            <person name="Noel B."/>
            <person name="Bento P."/>
            <person name="Da Silva C."/>
            <person name="Labadie K."/>
            <person name="Alberti A."/>
            <person name="Aury J.M."/>
            <person name="Louis A."/>
            <person name="Dehais P."/>
            <person name="Bardou P."/>
            <person name="Montfort J."/>
            <person name="Klopp C."/>
            <person name="Cabau C."/>
            <person name="Gaspin C."/>
            <person name="Thorgaard G.H."/>
            <person name="Boussaha M."/>
            <person name="Quillet E."/>
            <person name="Guyomard R."/>
            <person name="Galiana D."/>
            <person name="Bobe J."/>
            <person name="Volff J.N."/>
            <person name="Genet C."/>
            <person name="Wincker P."/>
            <person name="Jaillon O."/>
            <person name="Roest Crollius H."/>
            <person name="Guiguen Y."/>
        </authorList>
    </citation>
    <scope>NUCLEOTIDE SEQUENCE [LARGE SCALE GENOMIC DNA]</scope>
</reference>
<dbReference type="Proteomes" id="UP000193380">
    <property type="component" value="Unassembled WGS sequence"/>
</dbReference>
<organism evidence="4 5">
    <name type="scientific">Oncorhynchus mykiss</name>
    <name type="common">Rainbow trout</name>
    <name type="synonym">Salmo gairdneri</name>
    <dbReference type="NCBI Taxonomy" id="8022"/>
    <lineage>
        <taxon>Eukaryota</taxon>
        <taxon>Metazoa</taxon>
        <taxon>Chordata</taxon>
        <taxon>Craniata</taxon>
        <taxon>Vertebrata</taxon>
        <taxon>Euteleostomi</taxon>
        <taxon>Actinopterygii</taxon>
        <taxon>Neopterygii</taxon>
        <taxon>Teleostei</taxon>
        <taxon>Protacanthopterygii</taxon>
        <taxon>Salmoniformes</taxon>
        <taxon>Salmonidae</taxon>
        <taxon>Salmoninae</taxon>
        <taxon>Oncorhynchus</taxon>
    </lineage>
</organism>